<dbReference type="AlphaFoldDB" id="F1A603"/>
<dbReference type="GeneID" id="10511053"/>
<dbReference type="InParanoid" id="F1A603"/>
<dbReference type="Proteomes" id="UP000001064">
    <property type="component" value="Unassembled WGS sequence"/>
</dbReference>
<sequence length="54" mass="6239">MIFNNLRSLNNLNKNKTIKTNNYTANINNEGIFTSNQSSDLVIKLFGRPDYQFV</sequence>
<reference evidence="2" key="1">
    <citation type="journal article" date="2011" name="Genome Biol.">
        <title>Comparative genomics of the social amoebae Dictyostelium discoideum and Dictyostelium purpureum.</title>
        <authorList>
            <consortium name="US DOE Joint Genome Institute (JGI-PGF)"/>
            <person name="Sucgang R."/>
            <person name="Kuo A."/>
            <person name="Tian X."/>
            <person name="Salerno W."/>
            <person name="Parikh A."/>
            <person name="Feasley C.L."/>
            <person name="Dalin E."/>
            <person name="Tu H."/>
            <person name="Huang E."/>
            <person name="Barry K."/>
            <person name="Lindquist E."/>
            <person name="Shapiro H."/>
            <person name="Bruce D."/>
            <person name="Schmutz J."/>
            <person name="Salamov A."/>
            <person name="Fey P."/>
            <person name="Gaudet P."/>
            <person name="Anjard C."/>
            <person name="Babu M.M."/>
            <person name="Basu S."/>
            <person name="Bushmanova Y."/>
            <person name="van der Wel H."/>
            <person name="Katoh-Kurasawa M."/>
            <person name="Dinh C."/>
            <person name="Coutinho P.M."/>
            <person name="Saito T."/>
            <person name="Elias M."/>
            <person name="Schaap P."/>
            <person name="Kay R.R."/>
            <person name="Henrissat B."/>
            <person name="Eichinger L."/>
            <person name="Rivero F."/>
            <person name="Putnam N.H."/>
            <person name="West C.M."/>
            <person name="Loomis W.F."/>
            <person name="Chisholm R.L."/>
            <person name="Shaulsky G."/>
            <person name="Strassmann J.E."/>
            <person name="Queller D.C."/>
            <person name="Kuspa A."/>
            <person name="Grigoriev I.V."/>
        </authorList>
    </citation>
    <scope>NUCLEOTIDE SEQUENCE [LARGE SCALE GENOMIC DNA]</scope>
    <source>
        <strain evidence="2">QSDP1</strain>
    </source>
</reference>
<accession>F1A603</accession>
<name>F1A603_DICPU</name>
<gene>
    <name evidence="1" type="ORF">DICPUDRAFT_160252</name>
</gene>
<dbReference type="KEGG" id="dpp:DICPUDRAFT_160252"/>
<evidence type="ECO:0000313" key="2">
    <source>
        <dbReference type="Proteomes" id="UP000001064"/>
    </source>
</evidence>
<organism evidence="1 2">
    <name type="scientific">Dictyostelium purpureum</name>
    <name type="common">Slime mold</name>
    <dbReference type="NCBI Taxonomy" id="5786"/>
    <lineage>
        <taxon>Eukaryota</taxon>
        <taxon>Amoebozoa</taxon>
        <taxon>Evosea</taxon>
        <taxon>Eumycetozoa</taxon>
        <taxon>Dictyostelia</taxon>
        <taxon>Dictyosteliales</taxon>
        <taxon>Dictyosteliaceae</taxon>
        <taxon>Dictyostelium</taxon>
    </lineage>
</organism>
<dbReference type="VEuPathDB" id="AmoebaDB:DICPUDRAFT_160252"/>
<keyword evidence="2" id="KW-1185">Reference proteome</keyword>
<evidence type="ECO:0000313" key="1">
    <source>
        <dbReference type="EMBL" id="EGC28374.1"/>
    </source>
</evidence>
<dbReference type="RefSeq" id="XP_003295097.1">
    <property type="nucleotide sequence ID" value="XM_003295049.1"/>
</dbReference>
<protein>
    <submittedName>
        <fullName evidence="1">Uncharacterized protein</fullName>
    </submittedName>
</protein>
<proteinExistence type="predicted"/>
<dbReference type="EMBL" id="GL871659">
    <property type="protein sequence ID" value="EGC28374.1"/>
    <property type="molecule type" value="Genomic_DNA"/>
</dbReference>